<comment type="caution">
    <text evidence="13">The sequence shown here is derived from an EMBL/GenBank/DDBJ whole genome shotgun (WGS) entry which is preliminary data.</text>
</comment>
<comment type="function">
    <text evidence="1">Part of the ABC transporter complex LptBFG involved in the translocation of lipopolysaccharide (LPS) from the inner membrane to the outer membrane.</text>
</comment>
<comment type="subcellular location">
    <subcellularLocation>
        <location evidence="2">Cell inner membrane</location>
        <topology evidence="2">Multi-pass membrane protein</topology>
    </subcellularLocation>
</comment>
<evidence type="ECO:0000256" key="5">
    <source>
        <dbReference type="ARBA" id="ARBA00022448"/>
    </source>
</evidence>
<evidence type="ECO:0000256" key="4">
    <source>
        <dbReference type="ARBA" id="ARBA00014213"/>
    </source>
</evidence>
<evidence type="ECO:0000256" key="12">
    <source>
        <dbReference type="SAM" id="Phobius"/>
    </source>
</evidence>
<accession>A0ABP7MYE0</accession>
<dbReference type="EMBL" id="BAAAZU010000030">
    <property type="protein sequence ID" value="GAA3931337.1"/>
    <property type="molecule type" value="Genomic_DNA"/>
</dbReference>
<dbReference type="Pfam" id="PF03739">
    <property type="entry name" value="LptF_LptG"/>
    <property type="match status" value="1"/>
</dbReference>
<evidence type="ECO:0000313" key="13">
    <source>
        <dbReference type="EMBL" id="GAA3931337.1"/>
    </source>
</evidence>
<gene>
    <name evidence="13" type="primary">lptF</name>
    <name evidence="13" type="ORF">GCM10022229_26090</name>
</gene>
<evidence type="ECO:0000256" key="10">
    <source>
        <dbReference type="ARBA" id="ARBA00023136"/>
    </source>
</evidence>
<comment type="similarity">
    <text evidence="3">Belongs to the LptF/LptG family.</text>
</comment>
<evidence type="ECO:0000256" key="2">
    <source>
        <dbReference type="ARBA" id="ARBA00004429"/>
    </source>
</evidence>
<evidence type="ECO:0000313" key="14">
    <source>
        <dbReference type="Proteomes" id="UP001501727"/>
    </source>
</evidence>
<reference evidence="14" key="1">
    <citation type="journal article" date="2019" name="Int. J. Syst. Evol. Microbiol.">
        <title>The Global Catalogue of Microorganisms (GCM) 10K type strain sequencing project: providing services to taxonomists for standard genome sequencing and annotation.</title>
        <authorList>
            <consortium name="The Broad Institute Genomics Platform"/>
            <consortium name="The Broad Institute Genome Sequencing Center for Infectious Disease"/>
            <person name="Wu L."/>
            <person name="Ma J."/>
        </authorList>
    </citation>
    <scope>NUCLEOTIDE SEQUENCE [LARGE SCALE GENOMIC DNA]</scope>
    <source>
        <strain evidence="14">JCM 16916</strain>
    </source>
</reference>
<proteinExistence type="inferred from homology"/>
<keyword evidence="14" id="KW-1185">Reference proteome</keyword>
<feature type="transmembrane region" description="Helical" evidence="12">
    <location>
        <begin position="58"/>
        <end position="79"/>
    </location>
</feature>
<sequence>MLKKLDAYLFREFAQATFATLVVLLIVSLGGVFADVLGDIARGRVPAGMMLAQLGLQLLNYLPLILPLGLMLGLLLSVGRLYRDSEMAVLTAIGVGPRRLLRPVLMLVLPVVAVIGLCSLWLGPWARDYSQKMVEAGNRSLLVAGLEPGRFIELPGGGGVVYVGSMSNDGTHLSRIFVYRQKDDRLDVTTARTGQLNVEGEERYLTLGQGFEVEGPLGDGRDYRLMRYASNDLRLPDAAEKSDDDDPDRLSTAALFGDPRPEANAQLHYRLAPPLLALAFALLAVPLGRSSPRQTRYGRVMLGFLAYLVGMNTMYIGTNWLAKGKLPEAAGLWWLVLPLLAFALWAYLHDGRMRRARRARPAMEGAR</sequence>
<dbReference type="PANTHER" id="PTHR33529">
    <property type="entry name" value="SLR0882 PROTEIN-RELATED"/>
    <property type="match status" value="1"/>
</dbReference>
<keyword evidence="8 12" id="KW-0812">Transmembrane</keyword>
<feature type="transmembrane region" description="Helical" evidence="12">
    <location>
        <begin position="330"/>
        <end position="348"/>
    </location>
</feature>
<dbReference type="NCBIfam" id="TIGR04407">
    <property type="entry name" value="LptF_YjgP"/>
    <property type="match status" value="1"/>
</dbReference>
<dbReference type="PANTHER" id="PTHR33529:SF7">
    <property type="entry name" value="LIPOPOLYSACCHARIDE EXPORT SYSTEM PERMEASE PROTEIN LPTF"/>
    <property type="match status" value="1"/>
</dbReference>
<keyword evidence="7" id="KW-0997">Cell inner membrane</keyword>
<dbReference type="InterPro" id="IPR005495">
    <property type="entry name" value="LptG/LptF_permease"/>
</dbReference>
<keyword evidence="5" id="KW-0813">Transport</keyword>
<evidence type="ECO:0000256" key="8">
    <source>
        <dbReference type="ARBA" id="ARBA00022692"/>
    </source>
</evidence>
<keyword evidence="9 12" id="KW-1133">Transmembrane helix</keyword>
<keyword evidence="10 12" id="KW-0472">Membrane</keyword>
<dbReference type="InterPro" id="IPR030922">
    <property type="entry name" value="LptF"/>
</dbReference>
<feature type="transmembrane region" description="Helical" evidence="12">
    <location>
        <begin position="300"/>
        <end position="318"/>
    </location>
</feature>
<feature type="transmembrane region" description="Helical" evidence="12">
    <location>
        <begin position="100"/>
        <end position="122"/>
    </location>
</feature>
<keyword evidence="6" id="KW-1003">Cell membrane</keyword>
<protein>
    <recommendedName>
        <fullName evidence="4">Lipopolysaccharide export system permease protein LptF</fullName>
    </recommendedName>
</protein>
<dbReference type="Proteomes" id="UP001501727">
    <property type="component" value="Unassembled WGS sequence"/>
</dbReference>
<evidence type="ECO:0000256" key="7">
    <source>
        <dbReference type="ARBA" id="ARBA00022519"/>
    </source>
</evidence>
<comment type="subunit">
    <text evidence="11">Component of the lipopolysaccharide transport and assembly complex. The LptBFG transporter is composed of two ATP-binding proteins (LptB) and two transmembrane proteins (LptF and LptG).</text>
</comment>
<name>A0ABP7MYE0_9GAMM</name>
<evidence type="ECO:0000256" key="6">
    <source>
        <dbReference type="ARBA" id="ARBA00022475"/>
    </source>
</evidence>
<organism evidence="13 14">
    <name type="scientific">Luteimonas lutimaris</name>
    <dbReference type="NCBI Taxonomy" id="698645"/>
    <lineage>
        <taxon>Bacteria</taxon>
        <taxon>Pseudomonadati</taxon>
        <taxon>Pseudomonadota</taxon>
        <taxon>Gammaproteobacteria</taxon>
        <taxon>Lysobacterales</taxon>
        <taxon>Lysobacteraceae</taxon>
        <taxon>Luteimonas</taxon>
    </lineage>
</organism>
<evidence type="ECO:0000256" key="3">
    <source>
        <dbReference type="ARBA" id="ARBA00007725"/>
    </source>
</evidence>
<evidence type="ECO:0000256" key="9">
    <source>
        <dbReference type="ARBA" id="ARBA00022989"/>
    </source>
</evidence>
<evidence type="ECO:0000256" key="11">
    <source>
        <dbReference type="ARBA" id="ARBA00026081"/>
    </source>
</evidence>
<evidence type="ECO:0000256" key="1">
    <source>
        <dbReference type="ARBA" id="ARBA00002265"/>
    </source>
</evidence>